<keyword evidence="4 8" id="KW-0540">Nuclease</keyword>
<evidence type="ECO:0000259" key="9">
    <source>
        <dbReference type="Pfam" id="PF00149"/>
    </source>
</evidence>
<sequence length="391" mass="43384">MRILHTADWHLGKTLEGRSRLEEQAAFLDELVLLIKDEQIDLILMAGDVYDTVNPSAAAEQLFYDAIVRMTQDGNVPIVAIAGNHDNPDRLTAAHPLSQRYGIHLSGLPSIQPVELEVGAYGERAVIIPFAYPSESRLKTLLAREADEAQLQQAYADHVGMLMQQASRSFQPQAVNVIMSHLFVLGGQETQSVERPIQVGGAYTVSPRAFEVGAHYTALGHLHRPQTMKSETPIRYSGSPLAYSFSEAGQAKSVTIVEAVAGKPVQVSERVLSAGKPLVKWHAPEGLPQVYTWLLEGRDAEAWIDLSVHVTEALHMEEIHQLRKSHAGLIHIRPIFPEMVASSREQQRTGLPLPELFRQFYRQQTGGAEAEDALVDLFLELIDEENEGEER</sequence>
<evidence type="ECO:0000256" key="7">
    <source>
        <dbReference type="ARBA" id="ARBA00023172"/>
    </source>
</evidence>
<evidence type="ECO:0000256" key="8">
    <source>
        <dbReference type="RuleBase" id="RU363069"/>
    </source>
</evidence>
<dbReference type="InterPro" id="IPR029052">
    <property type="entry name" value="Metallo-depent_PP-like"/>
</dbReference>
<proteinExistence type="inferred from homology"/>
<dbReference type="NCBIfam" id="TIGR00619">
    <property type="entry name" value="sbcd"/>
    <property type="match status" value="1"/>
</dbReference>
<evidence type="ECO:0000256" key="5">
    <source>
        <dbReference type="ARBA" id="ARBA00022801"/>
    </source>
</evidence>
<dbReference type="GO" id="GO:0004527">
    <property type="term" value="F:exonuclease activity"/>
    <property type="evidence" value="ECO:0007669"/>
    <property type="project" value="UniProtKB-KW"/>
</dbReference>
<keyword evidence="8" id="KW-0235">DNA replication</keyword>
<evidence type="ECO:0000256" key="3">
    <source>
        <dbReference type="ARBA" id="ARBA00013365"/>
    </source>
</evidence>
<keyword evidence="8" id="KW-0255">Endonuclease</keyword>
<comment type="function">
    <text evidence="8">SbcCD cleaves DNA hairpin structures. These structures can inhibit DNA replication and are intermediates in certain DNA recombination reactions. The complex acts as a 3'-&gt;5' double strand exonuclease that can open hairpins. It also has a 5' single-strand endonuclease activity.</text>
</comment>
<keyword evidence="5 8" id="KW-0378">Hydrolase</keyword>
<dbReference type="InterPro" id="IPR041796">
    <property type="entry name" value="Mre11_N"/>
</dbReference>
<evidence type="ECO:0000256" key="4">
    <source>
        <dbReference type="ARBA" id="ARBA00022722"/>
    </source>
</evidence>
<dbReference type="Gene3D" id="3.60.21.10">
    <property type="match status" value="1"/>
</dbReference>
<keyword evidence="6 8" id="KW-0269">Exonuclease</keyword>
<comment type="subunit">
    <text evidence="2 8">Heterodimer of SbcC and SbcD.</text>
</comment>
<evidence type="ECO:0000256" key="1">
    <source>
        <dbReference type="ARBA" id="ARBA00010555"/>
    </source>
</evidence>
<evidence type="ECO:0000313" key="10">
    <source>
        <dbReference type="EMBL" id="MFD2672412.1"/>
    </source>
</evidence>
<dbReference type="EMBL" id="JBHUMM010000037">
    <property type="protein sequence ID" value="MFD2672412.1"/>
    <property type="molecule type" value="Genomic_DNA"/>
</dbReference>
<dbReference type="Proteomes" id="UP001597497">
    <property type="component" value="Unassembled WGS sequence"/>
</dbReference>
<dbReference type="SUPFAM" id="SSF56300">
    <property type="entry name" value="Metallo-dependent phosphatases"/>
    <property type="match status" value="1"/>
</dbReference>
<dbReference type="RefSeq" id="WP_379929975.1">
    <property type="nucleotide sequence ID" value="NZ_JBHUMM010000037.1"/>
</dbReference>
<accession>A0ABW5RBS1</accession>
<dbReference type="CDD" id="cd00840">
    <property type="entry name" value="MPP_Mre11_N"/>
    <property type="match status" value="1"/>
</dbReference>
<name>A0ABW5RBS1_9BACL</name>
<evidence type="ECO:0000256" key="6">
    <source>
        <dbReference type="ARBA" id="ARBA00022839"/>
    </source>
</evidence>
<dbReference type="InterPro" id="IPR050535">
    <property type="entry name" value="DNA_Repair-Maintenance_Comp"/>
</dbReference>
<feature type="domain" description="Calcineurin-like phosphoesterase" evidence="9">
    <location>
        <begin position="1"/>
        <end position="100"/>
    </location>
</feature>
<evidence type="ECO:0000313" key="11">
    <source>
        <dbReference type="Proteomes" id="UP001597497"/>
    </source>
</evidence>
<protein>
    <recommendedName>
        <fullName evidence="3 8">Nuclease SbcCD subunit D</fullName>
    </recommendedName>
</protein>
<keyword evidence="7 8" id="KW-0233">DNA recombination</keyword>
<gene>
    <name evidence="8" type="primary">sbcD</name>
    <name evidence="10" type="ORF">ACFSUC_12635</name>
</gene>
<keyword evidence="11" id="KW-1185">Reference proteome</keyword>
<dbReference type="InterPro" id="IPR004593">
    <property type="entry name" value="SbcD"/>
</dbReference>
<dbReference type="InterPro" id="IPR004843">
    <property type="entry name" value="Calcineurin-like_PHP"/>
</dbReference>
<reference evidence="11" key="1">
    <citation type="journal article" date="2019" name="Int. J. Syst. Evol. Microbiol.">
        <title>The Global Catalogue of Microorganisms (GCM) 10K type strain sequencing project: providing services to taxonomists for standard genome sequencing and annotation.</title>
        <authorList>
            <consortium name="The Broad Institute Genomics Platform"/>
            <consortium name="The Broad Institute Genome Sequencing Center for Infectious Disease"/>
            <person name="Wu L."/>
            <person name="Ma J."/>
        </authorList>
    </citation>
    <scope>NUCLEOTIDE SEQUENCE [LARGE SCALE GENOMIC DNA]</scope>
    <source>
        <strain evidence="11">KCTC 33676</strain>
    </source>
</reference>
<comment type="similarity">
    <text evidence="1 8">Belongs to the SbcD family.</text>
</comment>
<evidence type="ECO:0000256" key="2">
    <source>
        <dbReference type="ARBA" id="ARBA00011322"/>
    </source>
</evidence>
<dbReference type="Pfam" id="PF00149">
    <property type="entry name" value="Metallophos"/>
    <property type="match status" value="1"/>
</dbReference>
<organism evidence="10 11">
    <name type="scientific">Marinicrinis sediminis</name>
    <dbReference type="NCBI Taxonomy" id="1652465"/>
    <lineage>
        <taxon>Bacteria</taxon>
        <taxon>Bacillati</taxon>
        <taxon>Bacillota</taxon>
        <taxon>Bacilli</taxon>
        <taxon>Bacillales</taxon>
        <taxon>Paenibacillaceae</taxon>
    </lineage>
</organism>
<comment type="caution">
    <text evidence="10">The sequence shown here is derived from an EMBL/GenBank/DDBJ whole genome shotgun (WGS) entry which is preliminary data.</text>
</comment>
<dbReference type="PANTHER" id="PTHR30337:SF0">
    <property type="entry name" value="NUCLEASE SBCCD SUBUNIT D"/>
    <property type="match status" value="1"/>
</dbReference>
<dbReference type="PANTHER" id="PTHR30337">
    <property type="entry name" value="COMPONENT OF ATP-DEPENDENT DSDNA EXONUCLEASE"/>
    <property type="match status" value="1"/>
</dbReference>